<feature type="compositionally biased region" description="Basic and acidic residues" evidence="1">
    <location>
        <begin position="1153"/>
        <end position="1164"/>
    </location>
</feature>
<dbReference type="InterPro" id="IPR046780">
    <property type="entry name" value="aBig_2"/>
</dbReference>
<dbReference type="Pfam" id="PF20578">
    <property type="entry name" value="aBig_2"/>
    <property type="match status" value="2"/>
</dbReference>
<dbReference type="Gene3D" id="2.60.220.30">
    <property type="match status" value="1"/>
</dbReference>
<reference evidence="3 4" key="1">
    <citation type="submission" date="2022-05" db="EMBL/GenBank/DDBJ databases">
        <title>Genome Sequencing of Bee-Associated Microbes.</title>
        <authorList>
            <person name="Dunlap C."/>
        </authorList>
    </citation>
    <scope>NUCLEOTIDE SEQUENCE [LARGE SCALE GENOMIC DNA]</scope>
    <source>
        <strain evidence="3 4">NRRL B-14421</strain>
    </source>
</reference>
<dbReference type="Pfam" id="PF00395">
    <property type="entry name" value="SLH"/>
    <property type="match status" value="3"/>
</dbReference>
<protein>
    <submittedName>
        <fullName evidence="3">S-layer homology domain-containing protein</fullName>
    </submittedName>
</protein>
<dbReference type="SUPFAM" id="SSF49899">
    <property type="entry name" value="Concanavalin A-like lectins/glucanases"/>
    <property type="match status" value="1"/>
</dbReference>
<dbReference type="Proteomes" id="UP001527099">
    <property type="component" value="Unassembled WGS sequence"/>
</dbReference>
<feature type="region of interest" description="Disordered" evidence="1">
    <location>
        <begin position="1141"/>
        <end position="1164"/>
    </location>
</feature>
<dbReference type="InterPro" id="IPR001119">
    <property type="entry name" value="SLH_dom"/>
</dbReference>
<dbReference type="PROSITE" id="PS51272">
    <property type="entry name" value="SLH"/>
    <property type="match status" value="3"/>
</dbReference>
<gene>
    <name evidence="3" type="ORF">M5X19_22315</name>
</gene>
<organism evidence="3 4">
    <name type="scientific">Paenibacillus alginolyticus</name>
    <dbReference type="NCBI Taxonomy" id="59839"/>
    <lineage>
        <taxon>Bacteria</taxon>
        <taxon>Bacillati</taxon>
        <taxon>Bacillota</taxon>
        <taxon>Bacilli</taxon>
        <taxon>Bacillales</taxon>
        <taxon>Paenibacillaceae</taxon>
        <taxon>Paenibacillus</taxon>
    </lineage>
</organism>
<feature type="region of interest" description="Disordered" evidence="1">
    <location>
        <begin position="827"/>
        <end position="846"/>
    </location>
</feature>
<accession>A0ABT4GHE5</accession>
<name>A0ABT4GHE5_9BACL</name>
<dbReference type="Pfam" id="PF13385">
    <property type="entry name" value="Laminin_G_3"/>
    <property type="match status" value="1"/>
</dbReference>
<dbReference type="InterPro" id="IPR032179">
    <property type="entry name" value="Cry22Aa_Ig-like"/>
</dbReference>
<dbReference type="RefSeq" id="WP_268616873.1">
    <property type="nucleotide sequence ID" value="NZ_JAMDMX010000078.1"/>
</dbReference>
<dbReference type="InterPro" id="IPR013320">
    <property type="entry name" value="ConA-like_dom_sf"/>
</dbReference>
<sequence>MIIGRDRGKDLVQMKITLSVDNKLTFDYNSIPMDNESMSFPYGYKATKPVISTTTQKLIDDIMAEYLDGSVTSHFKFDEKYGSEAPNSAAGGTSAKLKDGADWTDGLNAGGVSLGGTNSEETNAYVEMSTGIPENTENFTVATWVKIDDRKQWSRIFDFGKGEPGNRNSLALTIDNEGYYFFYNREGNQIGDHISNVPAGVWTHVAVVISGATANIYVDGIHSKSIDLNGNKPADLGKTPNNYLGKPQQGNDPYFVGKFDDFRVYSRALNGAEIQTLANDVMAIQLSNFKQVTRNLDLPKTGATGTNISWASSNTSVIENDGTIHRPASGSGDATVTLTATVAKANESATKPFIVTVKEGSAKEGKWLTGEFHTHTYESDDAQISLEDSLKNAFTKYGLDWLATANHLRSSRRDDDGHNIPGGSVPLSKGAIQYEVPKVNAWQNAGLYPGKTIFSGFEWDIPTHDHAAIGILTDSPGSSKALKAANQFEYMFTKEDENTFNANDVAEWKNSGALKGFSTHADALSAVNWLKTNFGDKSYLLITHPSRGKNGNTPRTTIADLRDFNNEAPEVNFGFEGMFGGQMEPDRGGYNTTYNISNPTADENYKFRSFGGTDYMVAKVGGVWDALLGEGRNYWNFANSDFHFKIRGPYSSGYWPGEYAKNYTWSNGTDMQDILNGMRSGKSFSVYGDLINALDFNIEGNDGKLEMGASNPQVTVTEGDHLKLTIRFKSPAKNNYENPVIGGTPANIAPKVDHVDLIAGDVTGKAAAGTPAYNKDTNDSTKVIASFTSKDWTTDKDGYNVINYDLGSASKKQYFRLRGTNLGLNVPGETDAAGNPLLDPKTDDADDNTRFNNINDRNYKDLWFYSNPIFVDPTPYTNQQAVTDTINKLTLGVLNNVTKGIELPTTGEHGTTIQWESSMPSMIGHDGKLLVQPANNTLLTLTATIIRGDVSKTKSFPAIVKGLNAATIELHGMLNTANGPYTSGTWTNQNVTVSVYASVYAPSTSAVIEFSLDDDKESSYKPYESNTPIVIKDQGEHRLYFRGTDNTNHIANLSYTVIMDTESPVIRLVGDSSISLSKGSIYTEQGAKATDNLDVGLSTKKVTVTGSVYTDKVGKYEVKYNIRDLAGNAAKEVVRTVYVYENDEPGTPSPGKEQQKETPEIKEPSKTVQFDVKATQGSEGSIKDVVKFKVPADALSSDGKINVTVLTKDQTPSLGNLQALSQVLEFTSTSGHTFNKPIEITLNYNKDPNSKDANLVAVYYYNELQKKWVFIGGSPKADGTVTVQVNHFTKFAVFNYQPTLFTDLMGHWASVYTDRLIGMKAIQGYENQTFHPEETITRAQFASILVKALGLQNSAGTVNFADQSDIPTWAKADVAAAVKAGFISGYEEKGQSVFKANQTITRAEMSVIIANALKTVARKADSDLKSFQDASNIPDWAAPSVSAAVAAGILKGYEDNTFRANNAATRAEAAAMIYKLLEALNI</sequence>
<comment type="caution">
    <text evidence="3">The sequence shown here is derived from an EMBL/GenBank/DDBJ whole genome shotgun (WGS) entry which is preliminary data.</text>
</comment>
<feature type="domain" description="SLH" evidence="2">
    <location>
        <begin position="1357"/>
        <end position="1423"/>
    </location>
</feature>
<feature type="domain" description="SLH" evidence="2">
    <location>
        <begin position="1296"/>
        <end position="1356"/>
    </location>
</feature>
<dbReference type="Pfam" id="PF16403">
    <property type="entry name" value="Bact_surface_Ig-like"/>
    <property type="match status" value="1"/>
</dbReference>
<evidence type="ECO:0000259" key="2">
    <source>
        <dbReference type="PROSITE" id="PS51272"/>
    </source>
</evidence>
<dbReference type="Gene3D" id="3.20.20.140">
    <property type="entry name" value="Metal-dependent hydrolases"/>
    <property type="match status" value="1"/>
</dbReference>
<feature type="domain" description="SLH" evidence="2">
    <location>
        <begin position="1424"/>
        <end position="1482"/>
    </location>
</feature>
<dbReference type="InterPro" id="IPR016195">
    <property type="entry name" value="Pol/histidinol_Pase-like"/>
</dbReference>
<dbReference type="SUPFAM" id="SSF89550">
    <property type="entry name" value="PHP domain-like"/>
    <property type="match status" value="1"/>
</dbReference>
<proteinExistence type="predicted"/>
<dbReference type="InterPro" id="IPR051465">
    <property type="entry name" value="Cell_Envelope_Struct_Comp"/>
</dbReference>
<evidence type="ECO:0000313" key="4">
    <source>
        <dbReference type="Proteomes" id="UP001527099"/>
    </source>
</evidence>
<dbReference type="PANTHER" id="PTHR43308">
    <property type="entry name" value="OUTER MEMBRANE PROTEIN ALPHA-RELATED"/>
    <property type="match status" value="1"/>
</dbReference>
<evidence type="ECO:0000313" key="3">
    <source>
        <dbReference type="EMBL" id="MCY9695617.1"/>
    </source>
</evidence>
<dbReference type="Gene3D" id="2.60.40.10">
    <property type="entry name" value="Immunoglobulins"/>
    <property type="match status" value="1"/>
</dbReference>
<dbReference type="InterPro" id="IPR013783">
    <property type="entry name" value="Ig-like_fold"/>
</dbReference>
<keyword evidence="4" id="KW-1185">Reference proteome</keyword>
<dbReference type="EMBL" id="JAMDMX010000078">
    <property type="protein sequence ID" value="MCY9695617.1"/>
    <property type="molecule type" value="Genomic_DNA"/>
</dbReference>
<evidence type="ECO:0000256" key="1">
    <source>
        <dbReference type="SAM" id="MobiDB-lite"/>
    </source>
</evidence>
<dbReference type="Gene3D" id="2.60.120.200">
    <property type="match status" value="1"/>
</dbReference>